<name>A0AAV4VVY3_9ARAC</name>
<comment type="caution">
    <text evidence="1">The sequence shown here is derived from an EMBL/GenBank/DDBJ whole genome shotgun (WGS) entry which is preliminary data.</text>
</comment>
<gene>
    <name evidence="1" type="primary">GTPBP2</name>
    <name evidence="1" type="ORF">CDAR_367991</name>
</gene>
<evidence type="ECO:0000313" key="2">
    <source>
        <dbReference type="Proteomes" id="UP001054837"/>
    </source>
</evidence>
<dbReference type="EMBL" id="BPLQ01013763">
    <property type="protein sequence ID" value="GIY74602.1"/>
    <property type="molecule type" value="Genomic_DNA"/>
</dbReference>
<proteinExistence type="predicted"/>
<reference evidence="1 2" key="1">
    <citation type="submission" date="2021-06" db="EMBL/GenBank/DDBJ databases">
        <title>Caerostris darwini draft genome.</title>
        <authorList>
            <person name="Kono N."/>
            <person name="Arakawa K."/>
        </authorList>
    </citation>
    <scope>NUCLEOTIDE SEQUENCE [LARGE SCALE GENOMIC DNA]</scope>
</reference>
<evidence type="ECO:0000313" key="1">
    <source>
        <dbReference type="EMBL" id="GIY74602.1"/>
    </source>
</evidence>
<protein>
    <submittedName>
        <fullName evidence="1">GTP-binding protein 2</fullName>
    </submittedName>
</protein>
<dbReference type="Proteomes" id="UP001054837">
    <property type="component" value="Unassembled WGS sequence"/>
</dbReference>
<organism evidence="1 2">
    <name type="scientific">Caerostris darwini</name>
    <dbReference type="NCBI Taxonomy" id="1538125"/>
    <lineage>
        <taxon>Eukaryota</taxon>
        <taxon>Metazoa</taxon>
        <taxon>Ecdysozoa</taxon>
        <taxon>Arthropoda</taxon>
        <taxon>Chelicerata</taxon>
        <taxon>Arachnida</taxon>
        <taxon>Araneae</taxon>
        <taxon>Araneomorphae</taxon>
        <taxon>Entelegynae</taxon>
        <taxon>Araneoidea</taxon>
        <taxon>Araneidae</taxon>
        <taxon>Caerostris</taxon>
    </lineage>
</organism>
<keyword evidence="2" id="KW-1185">Reference proteome</keyword>
<dbReference type="AlphaFoldDB" id="A0AAV4VVY3"/>
<accession>A0AAV4VVY3</accession>
<sequence>MHSSVKKCIFVGSYTVDSCQIFLFQIMDSLTGLFGPDIPERDGSPNPSTIPEFLPPEAAEGNVEYKLKLVNPSKSRFEHLVTQMKWRLREGF</sequence>